<dbReference type="AlphaFoldDB" id="A0A4R6YUY9"/>
<gene>
    <name evidence="1" type="ORF">DFR29_10850</name>
</gene>
<accession>A0A4R6YUY9</accession>
<evidence type="ECO:0000313" key="2">
    <source>
        <dbReference type="Proteomes" id="UP000295293"/>
    </source>
</evidence>
<dbReference type="RefSeq" id="WP_133819290.1">
    <property type="nucleotide sequence ID" value="NZ_SNZH01000008.1"/>
</dbReference>
<proteinExistence type="predicted"/>
<comment type="caution">
    <text evidence="1">The sequence shown here is derived from an EMBL/GenBank/DDBJ whole genome shotgun (WGS) entry which is preliminary data.</text>
</comment>
<sequence length="194" mass="20140">MSIALTFINNSNDSQNTRVVVFTEPPPAPGETAAAALLLELAPGETRPATIALELSVGAQTSALLSLPLTVVKPGRRYDLRADTTALSLVDQGSAQVGNVVQVRNALAGQMATIVLYCDHKPVEQREGVAAEQSVDFACQPCIWIGASAVTAPGQLGVDTQPVAFSLVGVESAQAFVSDGDAAQARTVVLKPLF</sequence>
<protein>
    <submittedName>
        <fullName evidence="1">Uncharacterized protein</fullName>
    </submittedName>
</protein>
<evidence type="ECO:0000313" key="1">
    <source>
        <dbReference type="EMBL" id="TDR42467.1"/>
    </source>
</evidence>
<keyword evidence="2" id="KW-1185">Reference proteome</keyword>
<organism evidence="1 2">
    <name type="scientific">Tahibacter aquaticus</name>
    <dbReference type="NCBI Taxonomy" id="520092"/>
    <lineage>
        <taxon>Bacteria</taxon>
        <taxon>Pseudomonadati</taxon>
        <taxon>Pseudomonadota</taxon>
        <taxon>Gammaproteobacteria</taxon>
        <taxon>Lysobacterales</taxon>
        <taxon>Rhodanobacteraceae</taxon>
        <taxon>Tahibacter</taxon>
    </lineage>
</organism>
<reference evidence="1 2" key="1">
    <citation type="submission" date="2019-03" db="EMBL/GenBank/DDBJ databases">
        <title>Genomic Encyclopedia of Type Strains, Phase IV (KMG-IV): sequencing the most valuable type-strain genomes for metagenomic binning, comparative biology and taxonomic classification.</title>
        <authorList>
            <person name="Goeker M."/>
        </authorList>
    </citation>
    <scope>NUCLEOTIDE SEQUENCE [LARGE SCALE GENOMIC DNA]</scope>
    <source>
        <strain evidence="1 2">DSM 21667</strain>
    </source>
</reference>
<dbReference type="Proteomes" id="UP000295293">
    <property type="component" value="Unassembled WGS sequence"/>
</dbReference>
<name>A0A4R6YUY9_9GAMM</name>
<dbReference type="EMBL" id="SNZH01000008">
    <property type="protein sequence ID" value="TDR42467.1"/>
    <property type="molecule type" value="Genomic_DNA"/>
</dbReference>